<comment type="subcellular location">
    <subcellularLocation>
        <location evidence="1">Cell membrane</location>
        <topology evidence="1">Multi-pass membrane protein</topology>
    </subcellularLocation>
</comment>
<feature type="binding site" evidence="13">
    <location>
        <position position="87"/>
    </location>
    <ligand>
        <name>Na(+)</name>
        <dbReference type="ChEBI" id="CHEBI:29101"/>
        <label>1</label>
    </ligand>
</feature>
<feature type="transmembrane region" description="Helical" evidence="16">
    <location>
        <begin position="620"/>
        <end position="646"/>
    </location>
</feature>
<keyword evidence="6" id="KW-0532">Neurotransmitter transport</keyword>
<dbReference type="GO" id="GO:0051583">
    <property type="term" value="P:dopamine uptake involved in synaptic transmission"/>
    <property type="evidence" value="ECO:0007669"/>
    <property type="project" value="TreeGrafter"/>
</dbReference>
<evidence type="ECO:0000256" key="7">
    <source>
        <dbReference type="ARBA" id="ARBA00022847"/>
    </source>
</evidence>
<keyword evidence="9 13" id="KW-0915">Sodium</keyword>
<dbReference type="PROSITE" id="PS00754">
    <property type="entry name" value="NA_NEUROTRAN_SYMP_2"/>
    <property type="match status" value="1"/>
</dbReference>
<keyword evidence="3" id="KW-1003">Cell membrane</keyword>
<feature type="binding site" evidence="13">
    <location>
        <position position="343"/>
    </location>
    <ligand>
        <name>Na(+)</name>
        <dbReference type="ChEBI" id="CHEBI:29101"/>
        <label>1</label>
    </ligand>
</feature>
<dbReference type="Proteomes" id="UP000031036">
    <property type="component" value="Unassembled WGS sequence"/>
</dbReference>
<keyword evidence="2 15" id="KW-0813">Transport</keyword>
<feature type="transmembrane region" description="Helical" evidence="16">
    <location>
        <begin position="287"/>
        <end position="307"/>
    </location>
</feature>
<evidence type="ECO:0000256" key="8">
    <source>
        <dbReference type="ARBA" id="ARBA00022989"/>
    </source>
</evidence>
<evidence type="ECO:0000256" key="6">
    <source>
        <dbReference type="ARBA" id="ARBA00022775"/>
    </source>
</evidence>
<feature type="binding site" evidence="13">
    <location>
        <position position="86"/>
    </location>
    <ligand>
        <name>Na(+)</name>
        <dbReference type="ChEBI" id="CHEBI:29101"/>
        <label>1</label>
    </ligand>
</feature>
<evidence type="ECO:0000256" key="14">
    <source>
        <dbReference type="PIRSR" id="PIRSR600175-2"/>
    </source>
</evidence>
<dbReference type="GO" id="GO:0032809">
    <property type="term" value="C:neuronal cell body membrane"/>
    <property type="evidence" value="ECO:0007669"/>
    <property type="project" value="TreeGrafter"/>
</dbReference>
<evidence type="ECO:0000256" key="10">
    <source>
        <dbReference type="ARBA" id="ARBA00023136"/>
    </source>
</evidence>
<gene>
    <name evidence="17" type="primary">dat-1</name>
    <name evidence="17" type="ORF">Tcan_13862</name>
</gene>
<feature type="disulfide bond" evidence="14">
    <location>
        <begin position="190"/>
        <end position="199"/>
    </location>
</feature>
<dbReference type="OMA" id="WAIMGHF"/>
<dbReference type="GO" id="GO:0015874">
    <property type="term" value="P:norepinephrine transport"/>
    <property type="evidence" value="ECO:0007669"/>
    <property type="project" value="TreeGrafter"/>
</dbReference>
<feature type="transmembrane region" description="Helical" evidence="16">
    <location>
        <begin position="587"/>
        <end position="608"/>
    </location>
</feature>
<evidence type="ECO:0000256" key="2">
    <source>
        <dbReference type="ARBA" id="ARBA00022448"/>
    </source>
</evidence>
<keyword evidence="12" id="KW-0325">Glycoprotein</keyword>
<proteinExistence type="inferred from homology"/>
<evidence type="ECO:0000256" key="15">
    <source>
        <dbReference type="RuleBase" id="RU003732"/>
    </source>
</evidence>
<dbReference type="STRING" id="6265.A0A0B2V4I8"/>
<feature type="binding site" evidence="13">
    <location>
        <position position="444"/>
    </location>
    <ligand>
        <name>Na(+)</name>
        <dbReference type="ChEBI" id="CHEBI:29101"/>
        <label>1</label>
    </ligand>
</feature>
<evidence type="ECO:0000256" key="13">
    <source>
        <dbReference type="PIRSR" id="PIRSR600175-1"/>
    </source>
</evidence>
<dbReference type="Pfam" id="PF00209">
    <property type="entry name" value="SNF"/>
    <property type="match status" value="1"/>
</dbReference>
<evidence type="ECO:0000256" key="12">
    <source>
        <dbReference type="ARBA" id="ARBA00023180"/>
    </source>
</evidence>
<feature type="binding site" evidence="13">
    <location>
        <position position="440"/>
    </location>
    <ligand>
        <name>Na(+)</name>
        <dbReference type="ChEBI" id="CHEBI:29101"/>
        <label>1</label>
    </ligand>
</feature>
<dbReference type="GO" id="GO:0046872">
    <property type="term" value="F:metal ion binding"/>
    <property type="evidence" value="ECO:0007669"/>
    <property type="project" value="UniProtKB-KW"/>
</dbReference>
<evidence type="ECO:0000256" key="9">
    <source>
        <dbReference type="ARBA" id="ARBA00023053"/>
    </source>
</evidence>
<dbReference type="GO" id="GO:0042734">
    <property type="term" value="C:presynaptic membrane"/>
    <property type="evidence" value="ECO:0007669"/>
    <property type="project" value="TreeGrafter"/>
</dbReference>
<dbReference type="GO" id="GO:0006865">
    <property type="term" value="P:amino acid transport"/>
    <property type="evidence" value="ECO:0007669"/>
    <property type="project" value="TreeGrafter"/>
</dbReference>
<dbReference type="PROSITE" id="PS50267">
    <property type="entry name" value="NA_NEUROTRAN_SYMP_3"/>
    <property type="match status" value="1"/>
</dbReference>
<accession>A0A0B2V4I8</accession>
<keyword evidence="7 15" id="KW-0769">Symport</keyword>
<keyword evidence="10 16" id="KW-0472">Membrane</keyword>
<dbReference type="AlphaFoldDB" id="A0A0B2V4I8"/>
<evidence type="ECO:0000256" key="16">
    <source>
        <dbReference type="SAM" id="Phobius"/>
    </source>
</evidence>
<evidence type="ECO:0000256" key="11">
    <source>
        <dbReference type="ARBA" id="ARBA00023157"/>
    </source>
</evidence>
<keyword evidence="5 13" id="KW-0479">Metal-binding</keyword>
<dbReference type="InterPro" id="IPR037272">
    <property type="entry name" value="SNS_sf"/>
</dbReference>
<keyword evidence="8 16" id="KW-1133">Transmembrane helix</keyword>
<reference evidence="17 18" key="1">
    <citation type="submission" date="2014-11" db="EMBL/GenBank/DDBJ databases">
        <title>Genetic blueprint of the zoonotic pathogen Toxocara canis.</title>
        <authorList>
            <person name="Zhu X.-Q."/>
            <person name="Korhonen P.K."/>
            <person name="Cai H."/>
            <person name="Young N.D."/>
            <person name="Nejsum P."/>
            <person name="von Samson-Himmelstjerna G."/>
            <person name="Boag P.R."/>
            <person name="Tan P."/>
            <person name="Li Q."/>
            <person name="Min J."/>
            <person name="Yang Y."/>
            <person name="Wang X."/>
            <person name="Fang X."/>
            <person name="Hall R.S."/>
            <person name="Hofmann A."/>
            <person name="Sternberg P.W."/>
            <person name="Jex A.R."/>
            <person name="Gasser R.B."/>
        </authorList>
    </citation>
    <scope>NUCLEOTIDE SEQUENCE [LARGE SCALE GENOMIC DNA]</scope>
    <source>
        <strain evidence="17">PN_DK_2014</strain>
    </source>
</reference>
<protein>
    <recommendedName>
        <fullName evidence="15">Transporter</fullName>
    </recommendedName>
</protein>
<feature type="transmembrane region" description="Helical" evidence="16">
    <location>
        <begin position="411"/>
        <end position="438"/>
    </location>
</feature>
<sequence length="685" mass="76454">MGELLVQHFPRSYEIEGQTLIGDSGSVNEDGGYDTDKGKCACDGKDGKDTAKQTNETKEIRRSSTVAERETWTTKVDFLLSVVGFAVDLANVWRFPYLCFKNGGGVFLIPYTLMVLLAGIPLFFMELSLGQYYKKGAITTWGRICPLFKGIGYSVILIAFYTDFFYNVIIAWALHFFFASFTTSLPWASCSNDYNSAACYEPSWNEGGSRECAAPPNSSNEHGISAAEEYFYKYFLGLHYAGASNSSVSRSLTNLGPVNWEMALCLLIVYLICYFSLWKGIKMSGKVVWFTAIFPYVVLSVLFIRGITLPGAEKGIEYYIRPNIEMLAVPSVWQDAATQVFFSLGPGFGVLMAYSSYNQFHNNVYFDALITSTINCATSFLSGFVIFSVLGYMSCKSGKPIQEVAQEGPGLVFVVYPEALATMPGASIWSIIFFLMLLTLGLDSSFGGSEAIITALSDEFPMLKRRRETFVALLFSFYMVVGIAMCTKFGGSEAIITALSDEFPMLKRRRETFVALLFSFYMVVGIAMCTKGGMLVMEWLIVYGTSWGLLIAVFCETIVISFFYGIKQFVKDLKEMLGFEPGWYWRICWTIGAPLFLLGTILSSFINYEPLKYQDYVYPFLANVLGLMFALSAVSAIPIVGIYKLYAAKGGTLKAKVMRVLMPYRRRASQCEYEPIGSTHNEIML</sequence>
<feature type="transmembrane region" description="Helical" evidence="16">
    <location>
        <begin position="258"/>
        <end position="275"/>
    </location>
</feature>
<feature type="transmembrane region" description="Helical" evidence="16">
    <location>
        <begin position="364"/>
        <end position="390"/>
    </location>
</feature>
<evidence type="ECO:0000313" key="18">
    <source>
        <dbReference type="Proteomes" id="UP000031036"/>
    </source>
</evidence>
<keyword evidence="18" id="KW-1185">Reference proteome</keyword>
<feature type="binding site" evidence="13">
    <location>
        <position position="91"/>
    </location>
    <ligand>
        <name>Na(+)</name>
        <dbReference type="ChEBI" id="CHEBI:29101"/>
        <label>1</label>
    </ligand>
</feature>
<feature type="binding site" evidence="13">
    <location>
        <position position="84"/>
    </location>
    <ligand>
        <name>Na(+)</name>
        <dbReference type="ChEBI" id="CHEBI:29101"/>
        <label>1</label>
    </ligand>
</feature>
<dbReference type="InterPro" id="IPR000175">
    <property type="entry name" value="Na/ntran_symport"/>
</dbReference>
<dbReference type="PRINTS" id="PR00176">
    <property type="entry name" value="NANEUSMPORT"/>
</dbReference>
<dbReference type="EMBL" id="JPKZ01002489">
    <property type="protein sequence ID" value="KHN76473.1"/>
    <property type="molecule type" value="Genomic_DNA"/>
</dbReference>
<dbReference type="PANTHER" id="PTHR11616">
    <property type="entry name" value="SODIUM/CHLORIDE DEPENDENT TRANSPORTER"/>
    <property type="match status" value="1"/>
</dbReference>
<evidence type="ECO:0000256" key="3">
    <source>
        <dbReference type="ARBA" id="ARBA00022475"/>
    </source>
</evidence>
<dbReference type="GO" id="GO:0005330">
    <property type="term" value="F:dopamine:sodium symporter activity"/>
    <property type="evidence" value="ECO:0007669"/>
    <property type="project" value="TreeGrafter"/>
</dbReference>
<name>A0A0B2V4I8_TOXCA</name>
<dbReference type="PANTHER" id="PTHR11616:SF320">
    <property type="entry name" value="SODIUM-DEPENDENT NORADRENALINE TRANSPORTER"/>
    <property type="match status" value="1"/>
</dbReference>
<dbReference type="SUPFAM" id="SSF161070">
    <property type="entry name" value="SNF-like"/>
    <property type="match status" value="2"/>
</dbReference>
<keyword evidence="4 15" id="KW-0812">Transmembrane</keyword>
<evidence type="ECO:0000256" key="5">
    <source>
        <dbReference type="ARBA" id="ARBA00022723"/>
    </source>
</evidence>
<organism evidence="17 18">
    <name type="scientific">Toxocara canis</name>
    <name type="common">Canine roundworm</name>
    <dbReference type="NCBI Taxonomy" id="6265"/>
    <lineage>
        <taxon>Eukaryota</taxon>
        <taxon>Metazoa</taxon>
        <taxon>Ecdysozoa</taxon>
        <taxon>Nematoda</taxon>
        <taxon>Chromadorea</taxon>
        <taxon>Rhabditida</taxon>
        <taxon>Spirurina</taxon>
        <taxon>Ascaridomorpha</taxon>
        <taxon>Ascaridoidea</taxon>
        <taxon>Toxocaridae</taxon>
        <taxon>Toxocara</taxon>
    </lineage>
</organism>
<dbReference type="OrthoDB" id="6581954at2759"/>
<dbReference type="GO" id="GO:0030424">
    <property type="term" value="C:axon"/>
    <property type="evidence" value="ECO:0007669"/>
    <property type="project" value="TreeGrafter"/>
</dbReference>
<dbReference type="PROSITE" id="PS00610">
    <property type="entry name" value="NA_NEUROTRAN_SYMP_1"/>
    <property type="match status" value="1"/>
</dbReference>
<evidence type="ECO:0000256" key="1">
    <source>
        <dbReference type="ARBA" id="ARBA00004651"/>
    </source>
</evidence>
<feature type="binding site" evidence="13">
    <location>
        <position position="375"/>
    </location>
    <ligand>
        <name>Na(+)</name>
        <dbReference type="ChEBI" id="CHEBI:29101"/>
        <label>1</label>
    </ligand>
</feature>
<feature type="transmembrane region" description="Helical" evidence="16">
    <location>
        <begin position="150"/>
        <end position="178"/>
    </location>
</feature>
<evidence type="ECO:0000256" key="4">
    <source>
        <dbReference type="ARBA" id="ARBA00022692"/>
    </source>
</evidence>
<feature type="transmembrane region" description="Helical" evidence="16">
    <location>
        <begin position="512"/>
        <end position="534"/>
    </location>
</feature>
<evidence type="ECO:0000313" key="17">
    <source>
        <dbReference type="EMBL" id="KHN76473.1"/>
    </source>
</evidence>
<feature type="transmembrane region" description="Helical" evidence="16">
    <location>
        <begin position="108"/>
        <end position="129"/>
    </location>
</feature>
<feature type="transmembrane region" description="Helical" evidence="16">
    <location>
        <begin position="470"/>
        <end position="491"/>
    </location>
</feature>
<keyword evidence="11 14" id="KW-1015">Disulfide bond</keyword>
<feature type="binding site" evidence="13">
    <location>
        <position position="443"/>
    </location>
    <ligand>
        <name>Na(+)</name>
        <dbReference type="ChEBI" id="CHEBI:29101"/>
        <label>1</label>
    </ligand>
</feature>
<feature type="transmembrane region" description="Helical" evidence="16">
    <location>
        <begin position="540"/>
        <end position="566"/>
    </location>
</feature>
<comment type="similarity">
    <text evidence="15">Belongs to the sodium:neurotransmitter symporter (SNF) (TC 2.A.22) family.</text>
</comment>
<comment type="caution">
    <text evidence="17">The sequence shown here is derived from an EMBL/GenBank/DDBJ whole genome shotgun (WGS) entry which is preliminary data.</text>
</comment>